<dbReference type="PANTHER" id="PTHR43820">
    <property type="entry name" value="HIGH-AFFINITY BRANCHED-CHAIN AMINO ACID TRANSPORT ATP-BINDING PROTEIN LIVF"/>
    <property type="match status" value="1"/>
</dbReference>
<keyword evidence="8" id="KW-1185">Reference proteome</keyword>
<keyword evidence="2" id="KW-0813">Transport</keyword>
<keyword evidence="4 7" id="KW-0067">ATP-binding</keyword>
<dbReference type="InterPro" id="IPR052156">
    <property type="entry name" value="BCAA_Transport_ATP-bd_LivF"/>
</dbReference>
<dbReference type="EMBL" id="CP031092">
    <property type="protein sequence ID" value="AXF56059.1"/>
    <property type="molecule type" value="Genomic_DNA"/>
</dbReference>
<comment type="similarity">
    <text evidence="1">Belongs to the ABC transporter superfamily.</text>
</comment>
<dbReference type="KEGG" id="rue:DT065_08500"/>
<dbReference type="PROSITE" id="PS00211">
    <property type="entry name" value="ABC_TRANSPORTER_1"/>
    <property type="match status" value="1"/>
</dbReference>
<dbReference type="SUPFAM" id="SSF52540">
    <property type="entry name" value="P-loop containing nucleoside triphosphate hydrolases"/>
    <property type="match status" value="1"/>
</dbReference>
<accession>A0A345BYM8</accession>
<dbReference type="Pfam" id="PF00005">
    <property type="entry name" value="ABC_tran"/>
    <property type="match status" value="1"/>
</dbReference>
<name>A0A345BYM8_9BACI</name>
<feature type="domain" description="ABC transporter" evidence="6">
    <location>
        <begin position="6"/>
        <end position="237"/>
    </location>
</feature>
<dbReference type="OrthoDB" id="9776369at2"/>
<evidence type="ECO:0000313" key="7">
    <source>
        <dbReference type="EMBL" id="AXF56059.1"/>
    </source>
</evidence>
<dbReference type="InterPro" id="IPR017871">
    <property type="entry name" value="ABC_transporter-like_CS"/>
</dbReference>
<dbReference type="SMART" id="SM00382">
    <property type="entry name" value="AAA"/>
    <property type="match status" value="1"/>
</dbReference>
<reference evidence="7 8" key="1">
    <citation type="journal article" date="2018" name="J. Microbiol.">
        <title>Salicibibacter kimchii gen. nov., sp. nov., a moderately halophilic and alkalitolerant bacterium in the family Bacillaceae, isolated from kimchi.</title>
        <authorList>
            <person name="Jang J.Y."/>
            <person name="Oh Y.J."/>
            <person name="Lim S.K."/>
            <person name="Park H.K."/>
            <person name="Lee C."/>
            <person name="Kim J.Y."/>
            <person name="Lee M.A."/>
            <person name="Choi H.J."/>
        </authorList>
    </citation>
    <scope>NUCLEOTIDE SEQUENCE [LARGE SCALE GENOMIC DNA]</scope>
    <source>
        <strain evidence="7 8">NKC1-1</strain>
    </source>
</reference>
<dbReference type="GO" id="GO:0015807">
    <property type="term" value="P:L-amino acid transport"/>
    <property type="evidence" value="ECO:0007669"/>
    <property type="project" value="TreeGrafter"/>
</dbReference>
<keyword evidence="3" id="KW-0547">Nucleotide-binding</keyword>
<dbReference type="InterPro" id="IPR003593">
    <property type="entry name" value="AAA+_ATPase"/>
</dbReference>
<dbReference type="RefSeq" id="WP_114372508.1">
    <property type="nucleotide sequence ID" value="NZ_CP031092.1"/>
</dbReference>
<dbReference type="GO" id="GO:0016887">
    <property type="term" value="F:ATP hydrolysis activity"/>
    <property type="evidence" value="ECO:0007669"/>
    <property type="project" value="InterPro"/>
</dbReference>
<dbReference type="InterPro" id="IPR027417">
    <property type="entry name" value="P-loop_NTPase"/>
</dbReference>
<dbReference type="GO" id="GO:0005524">
    <property type="term" value="F:ATP binding"/>
    <property type="evidence" value="ECO:0007669"/>
    <property type="project" value="UniProtKB-KW"/>
</dbReference>
<dbReference type="Proteomes" id="UP000252100">
    <property type="component" value="Chromosome"/>
</dbReference>
<organism evidence="7 8">
    <name type="scientific">Salicibibacter kimchii</name>
    <dbReference type="NCBI Taxonomy" id="2099786"/>
    <lineage>
        <taxon>Bacteria</taxon>
        <taxon>Bacillati</taxon>
        <taxon>Bacillota</taxon>
        <taxon>Bacilli</taxon>
        <taxon>Bacillales</taxon>
        <taxon>Bacillaceae</taxon>
        <taxon>Salicibibacter</taxon>
    </lineage>
</organism>
<dbReference type="GO" id="GO:0015658">
    <property type="term" value="F:branched-chain amino acid transmembrane transporter activity"/>
    <property type="evidence" value="ECO:0007669"/>
    <property type="project" value="TreeGrafter"/>
</dbReference>
<dbReference type="Gene3D" id="3.40.50.300">
    <property type="entry name" value="P-loop containing nucleotide triphosphate hydrolases"/>
    <property type="match status" value="1"/>
</dbReference>
<sequence>MLKSLLSVENLNAYYNKAHILQDVSFQVNEAERVAILGRNGMGKSTLLKSILGLEKIRRDGDVFFDGRNVIDMQTFKTANLGVAYVPQGWQLFPSLSVEEHIEMAYNPHTSDDEWTPASVYELFPEIEARRKVSGTKLSGGEQQMLAIGRALVRNPRLILMDEPSEGISTFVIERVIEVCKHMAERNVSLLLVEQNLDVALRATEKVYILVNGRMVYEASAKDFKADKESQNKYLGV</sequence>
<evidence type="ECO:0000256" key="1">
    <source>
        <dbReference type="ARBA" id="ARBA00005417"/>
    </source>
</evidence>
<dbReference type="PROSITE" id="PS50893">
    <property type="entry name" value="ABC_TRANSPORTER_2"/>
    <property type="match status" value="1"/>
</dbReference>
<dbReference type="CDD" id="cd03224">
    <property type="entry name" value="ABC_TM1139_LivF_branched"/>
    <property type="match status" value="1"/>
</dbReference>
<dbReference type="PANTHER" id="PTHR43820:SF2">
    <property type="entry name" value="ABC TRANSPORTER ATP-BINDING PROTEIN"/>
    <property type="match status" value="1"/>
</dbReference>
<dbReference type="InterPro" id="IPR003439">
    <property type="entry name" value="ABC_transporter-like_ATP-bd"/>
</dbReference>
<gene>
    <name evidence="7" type="ORF">DT065_08500</name>
</gene>
<evidence type="ECO:0000256" key="2">
    <source>
        <dbReference type="ARBA" id="ARBA00022448"/>
    </source>
</evidence>
<evidence type="ECO:0000256" key="5">
    <source>
        <dbReference type="ARBA" id="ARBA00022970"/>
    </source>
</evidence>
<keyword evidence="5" id="KW-0029">Amino-acid transport</keyword>
<evidence type="ECO:0000256" key="3">
    <source>
        <dbReference type="ARBA" id="ARBA00022741"/>
    </source>
</evidence>
<evidence type="ECO:0000313" key="8">
    <source>
        <dbReference type="Proteomes" id="UP000252100"/>
    </source>
</evidence>
<protein>
    <submittedName>
        <fullName evidence="7">ABC transporter ATP-binding protein</fullName>
    </submittedName>
</protein>
<evidence type="ECO:0000256" key="4">
    <source>
        <dbReference type="ARBA" id="ARBA00022840"/>
    </source>
</evidence>
<dbReference type="AlphaFoldDB" id="A0A345BYM8"/>
<proteinExistence type="inferred from homology"/>
<evidence type="ECO:0000259" key="6">
    <source>
        <dbReference type="PROSITE" id="PS50893"/>
    </source>
</evidence>